<protein>
    <submittedName>
        <fullName evidence="1">Uncharacterized protein</fullName>
    </submittedName>
</protein>
<dbReference type="Proteomes" id="UP000201149">
    <property type="component" value="Segment"/>
</dbReference>
<reference evidence="2" key="1">
    <citation type="submission" date="2016-07" db="EMBL/GenBank/DDBJ databases">
        <authorList>
            <person name="Florea S."/>
            <person name="Webb J.S."/>
            <person name="Jaromczyk J."/>
            <person name="Schardl C.L."/>
        </authorList>
    </citation>
    <scope>NUCLEOTIDE SEQUENCE [LARGE SCALE GENOMIC DNA]</scope>
</reference>
<accession>A0A1B3B011</accession>
<proteinExistence type="predicted"/>
<dbReference type="RefSeq" id="YP_009292429.1">
    <property type="nucleotide sequence ID" value="NC_031122.1"/>
</dbReference>
<keyword evidence="2" id="KW-1185">Reference proteome</keyword>
<organism evidence="1 2">
    <name type="scientific">Gordonia phage Eyre</name>
    <dbReference type="NCBI Taxonomy" id="1887646"/>
    <lineage>
        <taxon>Viruses</taxon>
        <taxon>Duplodnaviria</taxon>
        <taxon>Heunggongvirae</taxon>
        <taxon>Uroviricota</taxon>
        <taxon>Caudoviricetes</taxon>
        <taxon>Eyrevirus</taxon>
        <taxon>Eyrevirus eyre</taxon>
    </lineage>
</organism>
<dbReference type="KEGG" id="vg:29068944"/>
<dbReference type="EMBL" id="KX557277">
    <property type="protein sequence ID" value="AOE44318.1"/>
    <property type="molecule type" value="Genomic_DNA"/>
</dbReference>
<evidence type="ECO:0000313" key="2">
    <source>
        <dbReference type="Proteomes" id="UP000201149"/>
    </source>
</evidence>
<dbReference type="GeneID" id="29068944"/>
<gene>
    <name evidence="1" type="primary">38</name>
    <name evidence="1" type="ORF">SEA_EYRE_38</name>
</gene>
<name>A0A1B3B011_9CAUD</name>
<sequence>MLQSISENLGLGFVLATTIGSVFVAAAADDEDFEPMLVDRGVIVGAYR</sequence>
<evidence type="ECO:0000313" key="1">
    <source>
        <dbReference type="EMBL" id="AOE44318.1"/>
    </source>
</evidence>